<evidence type="ECO:0000313" key="2">
    <source>
        <dbReference type="EMBL" id="GAI48123.1"/>
    </source>
</evidence>
<feature type="non-terminal residue" evidence="2">
    <location>
        <position position="91"/>
    </location>
</feature>
<comment type="caution">
    <text evidence="2">The sequence shown here is derived from an EMBL/GenBank/DDBJ whole genome shotgun (WGS) entry which is preliminary data.</text>
</comment>
<gene>
    <name evidence="2" type="ORF">S06H3_63847</name>
</gene>
<dbReference type="GO" id="GO:0005524">
    <property type="term" value="F:ATP binding"/>
    <property type="evidence" value="ECO:0007669"/>
    <property type="project" value="InterPro"/>
</dbReference>
<accession>X1NX06</accession>
<dbReference type="EMBL" id="BARV01042462">
    <property type="protein sequence ID" value="GAI48123.1"/>
    <property type="molecule type" value="Genomic_DNA"/>
</dbReference>
<dbReference type="Pfam" id="PF04851">
    <property type="entry name" value="ResIII"/>
    <property type="match status" value="1"/>
</dbReference>
<dbReference type="AlphaFoldDB" id="X1NX06"/>
<feature type="domain" description="Helicase/UvrB N-terminal" evidence="1">
    <location>
        <begin position="17"/>
        <end position="82"/>
    </location>
</feature>
<protein>
    <recommendedName>
        <fullName evidence="1">Helicase/UvrB N-terminal domain-containing protein</fullName>
    </recommendedName>
</protein>
<dbReference type="InterPro" id="IPR027417">
    <property type="entry name" value="P-loop_NTPase"/>
</dbReference>
<dbReference type="GO" id="GO:0003677">
    <property type="term" value="F:DNA binding"/>
    <property type="evidence" value="ECO:0007669"/>
    <property type="project" value="InterPro"/>
</dbReference>
<dbReference type="Gene3D" id="3.40.50.300">
    <property type="entry name" value="P-loop containing nucleotide triphosphate hydrolases"/>
    <property type="match status" value="1"/>
</dbReference>
<evidence type="ECO:0000259" key="1">
    <source>
        <dbReference type="Pfam" id="PF04851"/>
    </source>
</evidence>
<name>X1NX06_9ZZZZ</name>
<reference evidence="2" key="1">
    <citation type="journal article" date="2014" name="Front. Microbiol.">
        <title>High frequency of phylogenetically diverse reductive dehalogenase-homologous genes in deep subseafloor sedimentary metagenomes.</title>
        <authorList>
            <person name="Kawai M."/>
            <person name="Futagami T."/>
            <person name="Toyoda A."/>
            <person name="Takaki Y."/>
            <person name="Nishi S."/>
            <person name="Hori S."/>
            <person name="Arai W."/>
            <person name="Tsubouchi T."/>
            <person name="Morono Y."/>
            <person name="Uchiyama I."/>
            <person name="Ito T."/>
            <person name="Fujiyama A."/>
            <person name="Inagaki F."/>
            <person name="Takami H."/>
        </authorList>
    </citation>
    <scope>NUCLEOTIDE SEQUENCE</scope>
    <source>
        <strain evidence="2">Expedition CK06-06</strain>
    </source>
</reference>
<dbReference type="SUPFAM" id="SSF52540">
    <property type="entry name" value="P-loop containing nucleoside triphosphate hydrolases"/>
    <property type="match status" value="1"/>
</dbReference>
<dbReference type="GO" id="GO:0016787">
    <property type="term" value="F:hydrolase activity"/>
    <property type="evidence" value="ECO:0007669"/>
    <property type="project" value="InterPro"/>
</dbReference>
<sequence>MPNIQSKATDFFAPPTYRHGQRESIEEIEKAFQSFDFVLFEGPTGSGKSQVARAFAFQSGDAYIITPQKILQDQYEQDFPEMRVVKGRSAY</sequence>
<dbReference type="InterPro" id="IPR006935">
    <property type="entry name" value="Helicase/UvrB_N"/>
</dbReference>
<proteinExistence type="predicted"/>
<organism evidence="2">
    <name type="scientific">marine sediment metagenome</name>
    <dbReference type="NCBI Taxonomy" id="412755"/>
    <lineage>
        <taxon>unclassified sequences</taxon>
        <taxon>metagenomes</taxon>
        <taxon>ecological metagenomes</taxon>
    </lineage>
</organism>